<feature type="transmembrane region" description="Helical" evidence="5">
    <location>
        <begin position="12"/>
        <end position="34"/>
    </location>
</feature>
<feature type="transmembrane region" description="Helical" evidence="5">
    <location>
        <begin position="269"/>
        <end position="294"/>
    </location>
</feature>
<feature type="non-terminal residue" evidence="6">
    <location>
        <position position="1"/>
    </location>
</feature>
<dbReference type="PANTHER" id="PTHR43826:SF3">
    <property type="entry name" value="GLUCOSE-6-PHOSPHATE EXCHANGER SLC37A4"/>
    <property type="match status" value="1"/>
</dbReference>
<evidence type="ECO:0008006" key="8">
    <source>
        <dbReference type="Google" id="ProtNLM"/>
    </source>
</evidence>
<reference evidence="6" key="1">
    <citation type="submission" date="2020-11" db="EMBL/GenBank/DDBJ databases">
        <authorList>
            <person name="Tran Van P."/>
        </authorList>
    </citation>
    <scope>NUCLEOTIDE SEQUENCE</scope>
</reference>
<name>A0A7R9Q566_9ACAR</name>
<feature type="transmembrane region" description="Helical" evidence="5">
    <location>
        <begin position="72"/>
        <end position="93"/>
    </location>
</feature>
<keyword evidence="4 5" id="KW-0472">Membrane</keyword>
<feature type="transmembrane region" description="Helical" evidence="5">
    <location>
        <begin position="306"/>
        <end position="329"/>
    </location>
</feature>
<dbReference type="Proteomes" id="UP000759131">
    <property type="component" value="Unassembled WGS sequence"/>
</dbReference>
<feature type="transmembrane region" description="Helical" evidence="5">
    <location>
        <begin position="158"/>
        <end position="183"/>
    </location>
</feature>
<dbReference type="EMBL" id="OC865791">
    <property type="protein sequence ID" value="CAD7632578.1"/>
    <property type="molecule type" value="Genomic_DNA"/>
</dbReference>
<evidence type="ECO:0000256" key="1">
    <source>
        <dbReference type="ARBA" id="ARBA00004127"/>
    </source>
</evidence>
<keyword evidence="2 5" id="KW-0812">Transmembrane</keyword>
<gene>
    <name evidence="6" type="ORF">OSB1V03_LOCUS12981</name>
</gene>
<evidence type="ECO:0000313" key="7">
    <source>
        <dbReference type="Proteomes" id="UP000759131"/>
    </source>
</evidence>
<dbReference type="InterPro" id="IPR036259">
    <property type="entry name" value="MFS_trans_sf"/>
</dbReference>
<proteinExistence type="predicted"/>
<sequence>MTFPAGILSDKLPVKYLFTLGIIASGTSSLIFSLSSTYNYYAIAWFIHGLGMTCSFGMIPKLAMLVSDPGQMATSMSVIMTAINAAGIINPVLNSTLFESWRMNMVVYACALMTIGLICLTKLGHGRKTGRVNKKKNDQATVAKDQGIKPALVKNPMLWLCVNSQSLSIMITMILGAWVGLYFTNELNMDPYMSTLFTSMMNFGAVFGRIATAKALDHLVVKAKNKANQNKLPYNLIKARLPVMIGLTLLLTWCMHLISVGLGTESSTWFVALVAIGVGAATAGTMLSVSVCIMEVDPSNAGLCQSIIQFTIIGADIINGLPVSMFAGAYGWQAVFIMAEIMCVLVAGYQIFVLRLFGLNKVKSE</sequence>
<dbReference type="InterPro" id="IPR051337">
    <property type="entry name" value="OPA_Antiporter"/>
</dbReference>
<dbReference type="InterPro" id="IPR011701">
    <property type="entry name" value="MFS"/>
</dbReference>
<dbReference type="Gene3D" id="1.20.1250.20">
    <property type="entry name" value="MFS general substrate transporter like domains"/>
    <property type="match status" value="2"/>
</dbReference>
<evidence type="ECO:0000256" key="4">
    <source>
        <dbReference type="ARBA" id="ARBA00023136"/>
    </source>
</evidence>
<protein>
    <recommendedName>
        <fullName evidence="8">Major facilitator superfamily (MFS) profile domain-containing protein</fullName>
    </recommendedName>
</protein>
<dbReference type="EMBL" id="CAJPIZ010011216">
    <property type="protein sequence ID" value="CAG2113008.1"/>
    <property type="molecule type" value="Genomic_DNA"/>
</dbReference>
<dbReference type="GO" id="GO:0035435">
    <property type="term" value="P:phosphate ion transmembrane transport"/>
    <property type="evidence" value="ECO:0007669"/>
    <property type="project" value="TreeGrafter"/>
</dbReference>
<keyword evidence="7" id="KW-1185">Reference proteome</keyword>
<evidence type="ECO:0000256" key="3">
    <source>
        <dbReference type="ARBA" id="ARBA00022989"/>
    </source>
</evidence>
<dbReference type="GO" id="GO:0061513">
    <property type="term" value="F:glucose 6-phosphate:phosphate antiporter activity"/>
    <property type="evidence" value="ECO:0007669"/>
    <property type="project" value="TreeGrafter"/>
</dbReference>
<organism evidence="6">
    <name type="scientific">Medioppia subpectinata</name>
    <dbReference type="NCBI Taxonomy" id="1979941"/>
    <lineage>
        <taxon>Eukaryota</taxon>
        <taxon>Metazoa</taxon>
        <taxon>Ecdysozoa</taxon>
        <taxon>Arthropoda</taxon>
        <taxon>Chelicerata</taxon>
        <taxon>Arachnida</taxon>
        <taxon>Acari</taxon>
        <taxon>Acariformes</taxon>
        <taxon>Sarcoptiformes</taxon>
        <taxon>Oribatida</taxon>
        <taxon>Brachypylina</taxon>
        <taxon>Oppioidea</taxon>
        <taxon>Oppiidae</taxon>
        <taxon>Medioppia</taxon>
    </lineage>
</organism>
<dbReference type="Pfam" id="PF07690">
    <property type="entry name" value="MFS_1"/>
    <property type="match status" value="1"/>
</dbReference>
<keyword evidence="3 5" id="KW-1133">Transmembrane helix</keyword>
<dbReference type="AlphaFoldDB" id="A0A7R9Q566"/>
<evidence type="ECO:0000256" key="2">
    <source>
        <dbReference type="ARBA" id="ARBA00022692"/>
    </source>
</evidence>
<feature type="transmembrane region" description="Helical" evidence="5">
    <location>
        <begin position="40"/>
        <end position="60"/>
    </location>
</feature>
<dbReference type="SUPFAM" id="SSF103473">
    <property type="entry name" value="MFS general substrate transporter"/>
    <property type="match status" value="1"/>
</dbReference>
<dbReference type="PANTHER" id="PTHR43826">
    <property type="entry name" value="GLUCOSE-6-PHOSPHATE EXCHANGER SLC37A4"/>
    <property type="match status" value="1"/>
</dbReference>
<accession>A0A7R9Q566</accession>
<feature type="transmembrane region" description="Helical" evidence="5">
    <location>
        <begin position="335"/>
        <end position="357"/>
    </location>
</feature>
<dbReference type="GO" id="GO:0005789">
    <property type="term" value="C:endoplasmic reticulum membrane"/>
    <property type="evidence" value="ECO:0007669"/>
    <property type="project" value="TreeGrafter"/>
</dbReference>
<feature type="transmembrane region" description="Helical" evidence="5">
    <location>
        <begin position="241"/>
        <end position="263"/>
    </location>
</feature>
<feature type="transmembrane region" description="Helical" evidence="5">
    <location>
        <begin position="105"/>
        <end position="125"/>
    </location>
</feature>
<evidence type="ECO:0000313" key="6">
    <source>
        <dbReference type="EMBL" id="CAD7632578.1"/>
    </source>
</evidence>
<evidence type="ECO:0000256" key="5">
    <source>
        <dbReference type="SAM" id="Phobius"/>
    </source>
</evidence>
<comment type="subcellular location">
    <subcellularLocation>
        <location evidence="1">Endomembrane system</location>
        <topology evidence="1">Multi-pass membrane protein</topology>
    </subcellularLocation>
</comment>